<dbReference type="InterPro" id="IPR050763">
    <property type="entry name" value="ABC_transporter_ATP-binding"/>
</dbReference>
<dbReference type="PANTHER" id="PTHR42711:SF17">
    <property type="entry name" value="ABC TRANSPORTER ATP-BINDING PROTEIN"/>
    <property type="match status" value="1"/>
</dbReference>
<evidence type="ECO:0000256" key="1">
    <source>
        <dbReference type="ARBA" id="ARBA00004202"/>
    </source>
</evidence>
<protein>
    <submittedName>
        <fullName evidence="7">ABC transporter ATP-binding protein</fullName>
    </submittedName>
</protein>
<dbReference type="PROSITE" id="PS00211">
    <property type="entry name" value="ABC_TRANSPORTER_1"/>
    <property type="match status" value="1"/>
</dbReference>
<keyword evidence="3" id="KW-0547">Nucleotide-binding</keyword>
<dbReference type="Pfam" id="PF00005">
    <property type="entry name" value="ABC_tran"/>
    <property type="match status" value="1"/>
</dbReference>
<dbReference type="CDD" id="cd03230">
    <property type="entry name" value="ABC_DR_subfamily_A"/>
    <property type="match status" value="1"/>
</dbReference>
<dbReference type="SMART" id="SM00382">
    <property type="entry name" value="AAA"/>
    <property type="match status" value="1"/>
</dbReference>
<gene>
    <name evidence="7" type="ORF">AAFP32_15915</name>
</gene>
<dbReference type="Gene3D" id="3.40.50.300">
    <property type="entry name" value="P-loop containing nucleotide triphosphate hydrolases"/>
    <property type="match status" value="1"/>
</dbReference>
<dbReference type="RefSeq" id="WP_350269972.1">
    <property type="nucleotide sequence ID" value="NZ_CP158281.1"/>
</dbReference>
<evidence type="ECO:0000256" key="5">
    <source>
        <dbReference type="ARBA" id="ARBA00023251"/>
    </source>
</evidence>
<dbReference type="InterPro" id="IPR003593">
    <property type="entry name" value="AAA+_ATPase"/>
</dbReference>
<evidence type="ECO:0000256" key="3">
    <source>
        <dbReference type="ARBA" id="ARBA00022741"/>
    </source>
</evidence>
<evidence type="ECO:0000256" key="2">
    <source>
        <dbReference type="ARBA" id="ARBA00022448"/>
    </source>
</evidence>
<dbReference type="GO" id="GO:0005886">
    <property type="term" value="C:plasma membrane"/>
    <property type="evidence" value="ECO:0007669"/>
    <property type="project" value="UniProtKB-SubCell"/>
</dbReference>
<dbReference type="GO" id="GO:0046677">
    <property type="term" value="P:response to antibiotic"/>
    <property type="evidence" value="ECO:0007669"/>
    <property type="project" value="UniProtKB-KW"/>
</dbReference>
<organism evidence="7">
    <name type="scientific">Brevibacterium koreense</name>
    <dbReference type="NCBI Taxonomy" id="3140787"/>
    <lineage>
        <taxon>Bacteria</taxon>
        <taxon>Bacillati</taxon>
        <taxon>Actinomycetota</taxon>
        <taxon>Actinomycetes</taxon>
        <taxon>Micrococcales</taxon>
        <taxon>Brevibacteriaceae</taxon>
        <taxon>Brevibacterium</taxon>
    </lineage>
</organism>
<accession>A0AAU7UMK8</accession>
<keyword evidence="5" id="KW-0046">Antibiotic resistance</keyword>
<dbReference type="KEGG" id="bkr:AAFP32_15915"/>
<evidence type="ECO:0000313" key="7">
    <source>
        <dbReference type="EMBL" id="XBV89029.1"/>
    </source>
</evidence>
<feature type="domain" description="ABC transporter" evidence="6">
    <location>
        <begin position="21"/>
        <end position="244"/>
    </location>
</feature>
<dbReference type="InterPro" id="IPR027417">
    <property type="entry name" value="P-loop_NTPase"/>
</dbReference>
<evidence type="ECO:0000256" key="4">
    <source>
        <dbReference type="ARBA" id="ARBA00022840"/>
    </source>
</evidence>
<evidence type="ECO:0000259" key="6">
    <source>
        <dbReference type="PROSITE" id="PS50893"/>
    </source>
</evidence>
<dbReference type="EMBL" id="CP158281">
    <property type="protein sequence ID" value="XBV89029.1"/>
    <property type="molecule type" value="Genomic_DNA"/>
</dbReference>
<dbReference type="PROSITE" id="PS50893">
    <property type="entry name" value="ABC_TRANSPORTER_2"/>
    <property type="match status" value="1"/>
</dbReference>
<keyword evidence="4 7" id="KW-0067">ATP-binding</keyword>
<dbReference type="InterPro" id="IPR003439">
    <property type="entry name" value="ABC_transporter-like_ATP-bd"/>
</dbReference>
<comment type="subcellular location">
    <subcellularLocation>
        <location evidence="1">Cell membrane</location>
        <topology evidence="1">Peripheral membrane protein</topology>
    </subcellularLocation>
</comment>
<proteinExistence type="predicted"/>
<sequence>MSTQMTAPHSTDAQGTIPSAVVLDHLTKRFGDLTAVDDIDLSIRPGEVVAFLGPNGAGKTTTIDMLLGLSQPTTGSVEVFGMTPRQAVSRGLVSSVMQTGGLLDDLTVAETVEYTSAIFASSLDVDVVLARAGITDIAKSTVKKCSGGQKQRLRFAMALLPDPALIVLDEPTTGMDVIGRRDFWHEMRADALQGKTILFATHYLEEADEFADRVILVANGRIVADGPAHEIRSMASAKTVSATLPLDDADHPNLAEAIGASDRSADTGGTALLNLLGGLAGVESVEAQGRRLKMRTTDSDAAARALLDNACTDLEISSHSLEDAFISLTSKGA</sequence>
<dbReference type="AlphaFoldDB" id="A0AAU7UMK8"/>
<dbReference type="InterPro" id="IPR017871">
    <property type="entry name" value="ABC_transporter-like_CS"/>
</dbReference>
<keyword evidence="2" id="KW-0813">Transport</keyword>
<reference evidence="7" key="1">
    <citation type="submission" date="2024-06" db="EMBL/GenBank/DDBJ databases">
        <title>Brevibacterium koreense sp. nov., isolated from jogae-jeotgal, a Korean fermented seafood.</title>
        <authorList>
            <person name="Whon T.W."/>
            <person name="Nam S."/>
            <person name="Kim Y."/>
        </authorList>
    </citation>
    <scope>NUCLEOTIDE SEQUENCE</scope>
    <source>
        <strain evidence="7">CBA3109</strain>
    </source>
</reference>
<name>A0AAU7UMK8_9MICO</name>
<dbReference type="SUPFAM" id="SSF52540">
    <property type="entry name" value="P-loop containing nucleoside triphosphate hydrolases"/>
    <property type="match status" value="1"/>
</dbReference>
<dbReference type="PANTHER" id="PTHR42711">
    <property type="entry name" value="ABC TRANSPORTER ATP-BINDING PROTEIN"/>
    <property type="match status" value="1"/>
</dbReference>
<dbReference type="GO" id="GO:0005524">
    <property type="term" value="F:ATP binding"/>
    <property type="evidence" value="ECO:0007669"/>
    <property type="project" value="UniProtKB-KW"/>
</dbReference>
<dbReference type="GO" id="GO:0016887">
    <property type="term" value="F:ATP hydrolysis activity"/>
    <property type="evidence" value="ECO:0007669"/>
    <property type="project" value="InterPro"/>
</dbReference>